<dbReference type="PANTHER" id="PTHR31728:SF5">
    <property type="entry name" value="OS07G0540200 PROTEIN"/>
    <property type="match status" value="1"/>
</dbReference>
<dbReference type="GO" id="GO:0005634">
    <property type="term" value="C:nucleus"/>
    <property type="evidence" value="ECO:0007669"/>
    <property type="project" value="TreeGrafter"/>
</dbReference>
<organism evidence="2 3">
    <name type="scientific">Laodelphax striatellus</name>
    <name type="common">Small brown planthopper</name>
    <name type="synonym">Delphax striatella</name>
    <dbReference type="NCBI Taxonomy" id="195883"/>
    <lineage>
        <taxon>Eukaryota</taxon>
        <taxon>Metazoa</taxon>
        <taxon>Ecdysozoa</taxon>
        <taxon>Arthropoda</taxon>
        <taxon>Hexapoda</taxon>
        <taxon>Insecta</taxon>
        <taxon>Pterygota</taxon>
        <taxon>Neoptera</taxon>
        <taxon>Paraneoptera</taxon>
        <taxon>Hemiptera</taxon>
        <taxon>Auchenorrhyncha</taxon>
        <taxon>Fulgoroidea</taxon>
        <taxon>Delphacidae</taxon>
        <taxon>Criomorphinae</taxon>
        <taxon>Laodelphax</taxon>
    </lineage>
</organism>
<dbReference type="InterPro" id="IPR023238">
    <property type="entry name" value="FAM175"/>
</dbReference>
<dbReference type="STRING" id="195883.A0A482XBL2"/>
<keyword evidence="3" id="KW-1185">Reference proteome</keyword>
<gene>
    <name evidence="2" type="ORF">LSTR_LSTR003682</name>
</gene>
<dbReference type="Proteomes" id="UP000291343">
    <property type="component" value="Unassembled WGS sequence"/>
</dbReference>
<comment type="caution">
    <text evidence="2">The sequence shown here is derived from an EMBL/GenBank/DDBJ whole genome shotgun (WGS) entry which is preliminary data.</text>
</comment>
<dbReference type="EMBL" id="QKKF02013937">
    <property type="protein sequence ID" value="RZF42858.1"/>
    <property type="molecule type" value="Genomic_DNA"/>
</dbReference>
<dbReference type="GO" id="GO:0008608">
    <property type="term" value="P:attachment of spindle microtubules to kinetochore"/>
    <property type="evidence" value="ECO:0007669"/>
    <property type="project" value="TreeGrafter"/>
</dbReference>
<evidence type="ECO:0008006" key="4">
    <source>
        <dbReference type="Google" id="ProtNLM"/>
    </source>
</evidence>
<evidence type="ECO:0000313" key="2">
    <source>
        <dbReference type="EMBL" id="RZF42858.1"/>
    </source>
</evidence>
<reference evidence="2 3" key="1">
    <citation type="journal article" date="2017" name="Gigascience">
        <title>Genome sequence of the small brown planthopper, Laodelphax striatellus.</title>
        <authorList>
            <person name="Zhu J."/>
            <person name="Jiang F."/>
            <person name="Wang X."/>
            <person name="Yang P."/>
            <person name="Bao Y."/>
            <person name="Zhao W."/>
            <person name="Wang W."/>
            <person name="Lu H."/>
            <person name="Wang Q."/>
            <person name="Cui N."/>
            <person name="Li J."/>
            <person name="Chen X."/>
            <person name="Luo L."/>
            <person name="Yu J."/>
            <person name="Kang L."/>
            <person name="Cui F."/>
        </authorList>
    </citation>
    <scope>NUCLEOTIDE SEQUENCE [LARGE SCALE GENOMIC DNA]</scope>
    <source>
        <strain evidence="2">Lst14</strain>
    </source>
</reference>
<proteinExistence type="predicted"/>
<name>A0A482XBL2_LAOST</name>
<feature type="region of interest" description="Disordered" evidence="1">
    <location>
        <begin position="274"/>
        <end position="328"/>
    </location>
</feature>
<evidence type="ECO:0000313" key="3">
    <source>
        <dbReference type="Proteomes" id="UP000291343"/>
    </source>
</evidence>
<dbReference type="GO" id="GO:0008017">
    <property type="term" value="F:microtubule binding"/>
    <property type="evidence" value="ECO:0007669"/>
    <property type="project" value="TreeGrafter"/>
</dbReference>
<dbReference type="GO" id="GO:0070536">
    <property type="term" value="P:protein K63-linked deubiquitination"/>
    <property type="evidence" value="ECO:0007669"/>
    <property type="project" value="TreeGrafter"/>
</dbReference>
<dbReference type="PRINTS" id="PR02051">
    <property type="entry name" value="PROTEINF175"/>
</dbReference>
<dbReference type="GO" id="GO:0031593">
    <property type="term" value="F:polyubiquitin modification-dependent protein binding"/>
    <property type="evidence" value="ECO:0007669"/>
    <property type="project" value="TreeGrafter"/>
</dbReference>
<dbReference type="AlphaFoldDB" id="A0A482XBL2"/>
<dbReference type="OrthoDB" id="6358435at2759"/>
<evidence type="ECO:0000256" key="1">
    <source>
        <dbReference type="SAM" id="MobiDB-lite"/>
    </source>
</evidence>
<accession>A0A482XBL2</accession>
<dbReference type="SMR" id="A0A482XBL2"/>
<sequence length="328" mass="36956">MFVISQILMKLALLTQSNKIGFLLGEKHSVITKAISDADVNGEKIETFIDINAVLPVGSPSLFCNNVGRVDDKKLKEQLGPFEKDTYGWYIFRRNSKLRPMLRGTCIHKELLRALPHISSQSFVLCCVGSEVSSISTHRHRHVFFSYKNGTFEPMSVPVTNLGQSPESGYKGISIGNVSNTSFNCIISSLDLGPNTRSVDLLKAVQRPLQEKIHCVAEQVQQFDLRNQRMIEEIKTLKVKRLLTEKMKNRGDHLVRISSSPEKILKNGNCSYDIREKNPNPAVTPNRERSLVQDRNSQSVFSEEEMSPVSLKSPMSDRIIDDSSSIEY</sequence>
<dbReference type="GO" id="GO:0090307">
    <property type="term" value="P:mitotic spindle assembly"/>
    <property type="evidence" value="ECO:0007669"/>
    <property type="project" value="TreeGrafter"/>
</dbReference>
<dbReference type="Pfam" id="PF21125">
    <property type="entry name" value="MPN_2A_DUB_like"/>
    <property type="match status" value="1"/>
</dbReference>
<dbReference type="InParanoid" id="A0A482XBL2"/>
<protein>
    <recommendedName>
        <fullName evidence="4">BRCA1-A complex subunit Abraxas 1</fullName>
    </recommendedName>
</protein>
<dbReference type="PANTHER" id="PTHR31728">
    <property type="entry name" value="ABRAXAS FAMILY MEMBER"/>
    <property type="match status" value="1"/>
</dbReference>